<sequence>MKTRTKWSSILKQTLIVAFGVVCMAGMMGCGGDDGGGDEGINLEGTWEYKLTAAGISATDTYLVPFPAELSKVVDLKTTIPYDGNVFELEIYGGGKKIRLDMDLADGDRAELDGDIHSSTSMSGTGTYYPSDVSFPLDQQVAVEISIAFTWSAKKL</sequence>
<keyword evidence="3" id="KW-1185">Reference proteome</keyword>
<organism evidence="2 3">
    <name type="scientific">Pontiella desulfatans</name>
    <dbReference type="NCBI Taxonomy" id="2750659"/>
    <lineage>
        <taxon>Bacteria</taxon>
        <taxon>Pseudomonadati</taxon>
        <taxon>Kiritimatiellota</taxon>
        <taxon>Kiritimatiellia</taxon>
        <taxon>Kiritimatiellales</taxon>
        <taxon>Pontiellaceae</taxon>
        <taxon>Pontiella</taxon>
    </lineage>
</organism>
<proteinExistence type="predicted"/>
<dbReference type="Proteomes" id="UP000366872">
    <property type="component" value="Unassembled WGS sequence"/>
</dbReference>
<evidence type="ECO:0008006" key="4">
    <source>
        <dbReference type="Google" id="ProtNLM"/>
    </source>
</evidence>
<dbReference type="RefSeq" id="WP_136077984.1">
    <property type="nucleotide sequence ID" value="NZ_CAAHFG010000001.1"/>
</dbReference>
<evidence type="ECO:0000313" key="3">
    <source>
        <dbReference type="Proteomes" id="UP000366872"/>
    </source>
</evidence>
<gene>
    <name evidence="2" type="ORF">PDESU_00854</name>
</gene>
<name>A0A6C2TXG3_PONDE</name>
<reference evidence="2 3" key="1">
    <citation type="submission" date="2019-04" db="EMBL/GenBank/DDBJ databases">
        <authorList>
            <person name="Van Vliet M D."/>
        </authorList>
    </citation>
    <scope>NUCLEOTIDE SEQUENCE [LARGE SCALE GENOMIC DNA]</scope>
    <source>
        <strain evidence="2 3">F1</strain>
    </source>
</reference>
<dbReference type="PROSITE" id="PS51257">
    <property type="entry name" value="PROKAR_LIPOPROTEIN"/>
    <property type="match status" value="1"/>
</dbReference>
<dbReference type="EMBL" id="CAAHFG010000001">
    <property type="protein sequence ID" value="VGO12303.1"/>
    <property type="molecule type" value="Genomic_DNA"/>
</dbReference>
<feature type="signal peptide" evidence="1">
    <location>
        <begin position="1"/>
        <end position="24"/>
    </location>
</feature>
<feature type="chain" id="PRO_5025401945" description="Lipocalin-like domain-containing protein" evidence="1">
    <location>
        <begin position="25"/>
        <end position="156"/>
    </location>
</feature>
<protein>
    <recommendedName>
        <fullName evidence="4">Lipocalin-like domain-containing protein</fullName>
    </recommendedName>
</protein>
<evidence type="ECO:0000313" key="2">
    <source>
        <dbReference type="EMBL" id="VGO12303.1"/>
    </source>
</evidence>
<dbReference type="AlphaFoldDB" id="A0A6C2TXG3"/>
<evidence type="ECO:0000256" key="1">
    <source>
        <dbReference type="SAM" id="SignalP"/>
    </source>
</evidence>
<accession>A0A6C2TXG3</accession>
<keyword evidence="1" id="KW-0732">Signal</keyword>